<proteinExistence type="predicted"/>
<feature type="non-terminal residue" evidence="1">
    <location>
        <position position="1"/>
    </location>
</feature>
<name>A0A7J6W484_THATH</name>
<gene>
    <name evidence="1" type="ORF">FRX31_018227</name>
</gene>
<keyword evidence="2" id="KW-1185">Reference proteome</keyword>
<evidence type="ECO:0000313" key="2">
    <source>
        <dbReference type="Proteomes" id="UP000554482"/>
    </source>
</evidence>
<reference evidence="1 2" key="1">
    <citation type="submission" date="2020-06" db="EMBL/GenBank/DDBJ databases">
        <title>Transcriptomic and genomic resources for Thalictrum thalictroides and T. hernandezii: Facilitating candidate gene discovery in an emerging model plant lineage.</title>
        <authorList>
            <person name="Arias T."/>
            <person name="Riano-Pachon D.M."/>
            <person name="Di Stilio V.S."/>
        </authorList>
    </citation>
    <scope>NUCLEOTIDE SEQUENCE [LARGE SCALE GENOMIC DNA]</scope>
    <source>
        <strain evidence="2">cv. WT478/WT964</strain>
        <tissue evidence="1">Leaves</tissue>
    </source>
</reference>
<comment type="caution">
    <text evidence="1">The sequence shown here is derived from an EMBL/GenBank/DDBJ whole genome shotgun (WGS) entry which is preliminary data.</text>
</comment>
<accession>A0A7J6W484</accession>
<sequence>MSNVWKAMVALELEDQLKIKAMGLVHGMDEKVEILDNPKYKNDRKRWQKICNCTFRKSVASSSAKAFLDDSVSSSCAVEILDNPKYKNNRKRWQKICNCTLTKSVASSSAKAFLADSVSLSCA</sequence>
<organism evidence="1 2">
    <name type="scientific">Thalictrum thalictroides</name>
    <name type="common">Rue-anemone</name>
    <name type="synonym">Anemone thalictroides</name>
    <dbReference type="NCBI Taxonomy" id="46969"/>
    <lineage>
        <taxon>Eukaryota</taxon>
        <taxon>Viridiplantae</taxon>
        <taxon>Streptophyta</taxon>
        <taxon>Embryophyta</taxon>
        <taxon>Tracheophyta</taxon>
        <taxon>Spermatophyta</taxon>
        <taxon>Magnoliopsida</taxon>
        <taxon>Ranunculales</taxon>
        <taxon>Ranunculaceae</taxon>
        <taxon>Thalictroideae</taxon>
        <taxon>Thalictrum</taxon>
    </lineage>
</organism>
<evidence type="ECO:0000313" key="1">
    <source>
        <dbReference type="EMBL" id="KAF5192186.1"/>
    </source>
</evidence>
<dbReference type="Proteomes" id="UP000554482">
    <property type="component" value="Unassembled WGS sequence"/>
</dbReference>
<dbReference type="AlphaFoldDB" id="A0A7J6W484"/>
<protein>
    <submittedName>
        <fullName evidence="1">Uncharacterized protein</fullName>
    </submittedName>
</protein>
<dbReference type="EMBL" id="JABWDY010021727">
    <property type="protein sequence ID" value="KAF5192186.1"/>
    <property type="molecule type" value="Genomic_DNA"/>
</dbReference>